<sequence>MQMEVVVIEKSVFEQIQKDVQQLNNSLQVVMDTYKGIWQKEKWLDSQEVCLLLGISKRALQYYKDQKLLPFSCIHRKNYFKRSDVEQLLTSNLQNR</sequence>
<dbReference type="PANTHER" id="PTHR34585">
    <property type="match status" value="1"/>
</dbReference>
<dbReference type="InterPro" id="IPR041657">
    <property type="entry name" value="HTH_17"/>
</dbReference>
<dbReference type="PANTHER" id="PTHR34585:SF22">
    <property type="entry name" value="HELIX-TURN-HELIX DOMAIN-CONTAINING PROTEIN"/>
    <property type="match status" value="1"/>
</dbReference>
<keyword evidence="3" id="KW-1185">Reference proteome</keyword>
<reference evidence="3" key="1">
    <citation type="submission" date="2017-06" db="EMBL/GenBank/DDBJ databases">
        <title>Complete genome sequence of Capnocytophaga sp. KCOM 1579 (=ChDC OS43) isolated from a human refractory periapical abscess lesion.</title>
        <authorList>
            <person name="Kook J.-K."/>
            <person name="Park S.-N."/>
            <person name="Lim Y.K."/>
            <person name="Roh H."/>
        </authorList>
    </citation>
    <scope>NUCLEOTIDE SEQUENCE [LARGE SCALE GENOMIC DNA]</scope>
    <source>
        <strain evidence="3">ChDC OS43</strain>
    </source>
</reference>
<feature type="domain" description="Helix-turn-helix" evidence="1">
    <location>
        <begin position="43"/>
        <end position="92"/>
    </location>
</feature>
<dbReference type="EMBL" id="CP022022">
    <property type="protein sequence ID" value="ASF43462.1"/>
    <property type="molecule type" value="Genomic_DNA"/>
</dbReference>
<protein>
    <submittedName>
        <fullName evidence="2">DNA-binding protein</fullName>
    </submittedName>
</protein>
<proteinExistence type="predicted"/>
<dbReference type="GO" id="GO:0003677">
    <property type="term" value="F:DNA binding"/>
    <property type="evidence" value="ECO:0007669"/>
    <property type="project" value="UniProtKB-KW"/>
</dbReference>
<dbReference type="Pfam" id="PF12728">
    <property type="entry name" value="HTH_17"/>
    <property type="match status" value="1"/>
</dbReference>
<organism evidence="2 3">
    <name type="scientific">Capnocytophaga endodontalis</name>
    <dbReference type="NCBI Taxonomy" id="2708117"/>
    <lineage>
        <taxon>Bacteria</taxon>
        <taxon>Pseudomonadati</taxon>
        <taxon>Bacteroidota</taxon>
        <taxon>Flavobacteriia</taxon>
        <taxon>Flavobacteriales</taxon>
        <taxon>Flavobacteriaceae</taxon>
        <taxon>Capnocytophaga</taxon>
    </lineage>
</organism>
<evidence type="ECO:0000259" key="1">
    <source>
        <dbReference type="Pfam" id="PF12728"/>
    </source>
</evidence>
<keyword evidence="2" id="KW-0238">DNA-binding</keyword>
<evidence type="ECO:0000313" key="2">
    <source>
        <dbReference type="EMBL" id="ASF43462.1"/>
    </source>
</evidence>
<dbReference type="AlphaFoldDB" id="A0A1Z4BQE4"/>
<accession>A0A1Z4BQE4</accession>
<dbReference type="Proteomes" id="UP000197007">
    <property type="component" value="Chromosome"/>
</dbReference>
<name>A0A1Z4BQE4_9FLAO</name>
<dbReference type="SUPFAM" id="SSF46955">
    <property type="entry name" value="Putative DNA-binding domain"/>
    <property type="match status" value="1"/>
</dbReference>
<dbReference type="InterPro" id="IPR009061">
    <property type="entry name" value="DNA-bd_dom_put_sf"/>
</dbReference>
<dbReference type="Gene3D" id="1.10.1660.10">
    <property type="match status" value="1"/>
</dbReference>
<dbReference type="KEGG" id="capn:CBG49_10485"/>
<evidence type="ECO:0000313" key="3">
    <source>
        <dbReference type="Proteomes" id="UP000197007"/>
    </source>
</evidence>
<gene>
    <name evidence="2" type="ORF">CBG49_10485</name>
</gene>